<protein>
    <submittedName>
        <fullName evidence="1">Cytochrome P450</fullName>
    </submittedName>
</protein>
<evidence type="ECO:0000313" key="1">
    <source>
        <dbReference type="EMBL" id="KAI0050383.1"/>
    </source>
</evidence>
<accession>A0ACB8S1Q7</accession>
<evidence type="ECO:0000313" key="2">
    <source>
        <dbReference type="Proteomes" id="UP000814033"/>
    </source>
</evidence>
<dbReference type="EMBL" id="MU275862">
    <property type="protein sequence ID" value="KAI0050383.1"/>
    <property type="molecule type" value="Genomic_DNA"/>
</dbReference>
<comment type="caution">
    <text evidence="1">The sequence shown here is derived from an EMBL/GenBank/DDBJ whole genome shotgun (WGS) entry which is preliminary data.</text>
</comment>
<proteinExistence type="predicted"/>
<gene>
    <name evidence="1" type="ORF">FA95DRAFT_1581231</name>
</gene>
<organism evidence="1 2">
    <name type="scientific">Auriscalpium vulgare</name>
    <dbReference type="NCBI Taxonomy" id="40419"/>
    <lineage>
        <taxon>Eukaryota</taxon>
        <taxon>Fungi</taxon>
        <taxon>Dikarya</taxon>
        <taxon>Basidiomycota</taxon>
        <taxon>Agaricomycotina</taxon>
        <taxon>Agaricomycetes</taxon>
        <taxon>Russulales</taxon>
        <taxon>Auriscalpiaceae</taxon>
        <taxon>Auriscalpium</taxon>
    </lineage>
</organism>
<reference evidence="1" key="2">
    <citation type="journal article" date="2022" name="New Phytol.">
        <title>Evolutionary transition to the ectomycorrhizal habit in the genomes of a hyperdiverse lineage of mushroom-forming fungi.</title>
        <authorList>
            <person name="Looney B."/>
            <person name="Miyauchi S."/>
            <person name="Morin E."/>
            <person name="Drula E."/>
            <person name="Courty P.E."/>
            <person name="Kohler A."/>
            <person name="Kuo A."/>
            <person name="LaButti K."/>
            <person name="Pangilinan J."/>
            <person name="Lipzen A."/>
            <person name="Riley R."/>
            <person name="Andreopoulos W."/>
            <person name="He G."/>
            <person name="Johnson J."/>
            <person name="Nolan M."/>
            <person name="Tritt A."/>
            <person name="Barry K.W."/>
            <person name="Grigoriev I.V."/>
            <person name="Nagy L.G."/>
            <person name="Hibbett D."/>
            <person name="Henrissat B."/>
            <person name="Matheny P.B."/>
            <person name="Labbe J."/>
            <person name="Martin F.M."/>
        </authorList>
    </citation>
    <scope>NUCLEOTIDE SEQUENCE</scope>
    <source>
        <strain evidence="1">FP105234-sp</strain>
    </source>
</reference>
<keyword evidence="2" id="KW-1185">Reference proteome</keyword>
<name>A0ACB8S1Q7_9AGAM</name>
<reference evidence="1" key="1">
    <citation type="submission" date="2021-02" db="EMBL/GenBank/DDBJ databases">
        <authorList>
            <consortium name="DOE Joint Genome Institute"/>
            <person name="Ahrendt S."/>
            <person name="Looney B.P."/>
            <person name="Miyauchi S."/>
            <person name="Morin E."/>
            <person name="Drula E."/>
            <person name="Courty P.E."/>
            <person name="Chicoki N."/>
            <person name="Fauchery L."/>
            <person name="Kohler A."/>
            <person name="Kuo A."/>
            <person name="Labutti K."/>
            <person name="Pangilinan J."/>
            <person name="Lipzen A."/>
            <person name="Riley R."/>
            <person name="Andreopoulos W."/>
            <person name="He G."/>
            <person name="Johnson J."/>
            <person name="Barry K.W."/>
            <person name="Grigoriev I.V."/>
            <person name="Nagy L."/>
            <person name="Hibbett D."/>
            <person name="Henrissat B."/>
            <person name="Matheny P.B."/>
            <person name="Labbe J."/>
            <person name="Martin F."/>
        </authorList>
    </citation>
    <scope>NUCLEOTIDE SEQUENCE</scope>
    <source>
        <strain evidence="1">FP105234-sp</strain>
    </source>
</reference>
<sequence length="580" mass="65226">MHLTVFSTIFTPSVAVASLLPLAGWAVILAFFAVRHRVRQIPLRAIRGPPQPTRRSRWLITSRQIFHARAKAFHEHLIKAYGDIIKINGLLGYKIMVSDPKACHSIFLKEQDVYEETSWFREMNRHAFGNSLVSTTGMPVPHYRKQGKMLNPLFSINHMRYMTPLFHKITQQLHDLLSSKLKSGPQELDMMDWMGRFALELIGQGGLGYTFGSLEGAERILIMLWRMNFHRVSKLPARFLRGVATSLPWPRLHRVIGIVDVMSSNAKKVFEDKKSLLDKGDLETVNQIGEGNDIISVLLKANMSASDDDKLPEEEVLAQMNCTDTTSSALSRILYLLAENKDVQSKLREELIEARTAAGGEIGYDELSALPYLEAVCRESLRVYPPVTFVSRTCCKDTVLPLSHPVQTSTGGVLDSLYLPKGTDVVINIFGINRSKAIWGPDAEEGNLPERWLAPLPETVEKARIPGVYSNMLTFLGGSRACIGIKFSQLERKFGEVALAQLISSFRFSPSKKEEVEWRFGVITTPGVKDASGPKLPMFVERIERWHATGTIIHPFLLAVVASRVHEILWVNTQHFLSLK</sequence>
<dbReference type="Proteomes" id="UP000814033">
    <property type="component" value="Unassembled WGS sequence"/>
</dbReference>